<dbReference type="InterPro" id="IPR036156">
    <property type="entry name" value="Beta-gal/glucu_dom_sf"/>
</dbReference>
<evidence type="ECO:0000256" key="4">
    <source>
        <dbReference type="RuleBase" id="RU361154"/>
    </source>
</evidence>
<evidence type="ECO:0000256" key="1">
    <source>
        <dbReference type="ARBA" id="ARBA00007401"/>
    </source>
</evidence>
<dbReference type="PANTHER" id="PTHR42732">
    <property type="entry name" value="BETA-GALACTOSIDASE"/>
    <property type="match status" value="1"/>
</dbReference>
<evidence type="ECO:0000259" key="5">
    <source>
        <dbReference type="PROSITE" id="PS50022"/>
    </source>
</evidence>
<reference evidence="6 7" key="1">
    <citation type="submission" date="2018-03" db="EMBL/GenBank/DDBJ databases">
        <title>Genomic Encyclopedia of Archaeal and Bacterial Type Strains, Phase II (KMG-II): from individual species to whole genera.</title>
        <authorList>
            <person name="Goeker M."/>
        </authorList>
    </citation>
    <scope>NUCLEOTIDE SEQUENCE [LARGE SCALE GENOMIC DNA]</scope>
    <source>
        <strain evidence="6 7">DSM 24859</strain>
    </source>
</reference>
<comment type="caution">
    <text evidence="6">The sequence shown here is derived from an EMBL/GenBank/DDBJ whole genome shotgun (WGS) entry which is preliminary data.</text>
</comment>
<dbReference type="Pfam" id="PF16355">
    <property type="entry name" value="DUF4982"/>
    <property type="match status" value="1"/>
</dbReference>
<dbReference type="Pfam" id="PF00703">
    <property type="entry name" value="Glyco_hydro_2"/>
    <property type="match status" value="1"/>
</dbReference>
<keyword evidence="7" id="KW-1185">Reference proteome</keyword>
<dbReference type="InterPro" id="IPR006102">
    <property type="entry name" value="Ig-like_GH2"/>
</dbReference>
<proteinExistence type="inferred from homology"/>
<feature type="domain" description="F5/8 type C" evidence="5">
    <location>
        <begin position="848"/>
        <end position="987"/>
    </location>
</feature>
<organism evidence="6 7">
    <name type="scientific">Chitinophaga niastensis</name>
    <dbReference type="NCBI Taxonomy" id="536980"/>
    <lineage>
        <taxon>Bacteria</taxon>
        <taxon>Pseudomonadati</taxon>
        <taxon>Bacteroidota</taxon>
        <taxon>Chitinophagia</taxon>
        <taxon>Chitinophagales</taxon>
        <taxon>Chitinophagaceae</taxon>
        <taxon>Chitinophaga</taxon>
    </lineage>
</organism>
<dbReference type="EMBL" id="PYAW01000005">
    <property type="protein sequence ID" value="PSL44737.1"/>
    <property type="molecule type" value="Genomic_DNA"/>
</dbReference>
<evidence type="ECO:0000256" key="2">
    <source>
        <dbReference type="ARBA" id="ARBA00022801"/>
    </source>
</evidence>
<dbReference type="InterPro" id="IPR023230">
    <property type="entry name" value="Glyco_hydro_2_CS"/>
</dbReference>
<dbReference type="GO" id="GO:0005975">
    <property type="term" value="P:carbohydrate metabolic process"/>
    <property type="evidence" value="ECO:0007669"/>
    <property type="project" value="InterPro"/>
</dbReference>
<name>A0A2P8HES9_CHINA</name>
<dbReference type="InterPro" id="IPR051913">
    <property type="entry name" value="GH2_Domain-Containing"/>
</dbReference>
<dbReference type="Gene3D" id="3.20.20.80">
    <property type="entry name" value="Glycosidases"/>
    <property type="match status" value="1"/>
</dbReference>
<dbReference type="InterPro" id="IPR013783">
    <property type="entry name" value="Ig-like_fold"/>
</dbReference>
<dbReference type="InterPro" id="IPR006104">
    <property type="entry name" value="Glyco_hydro_2_N"/>
</dbReference>
<dbReference type="Gene3D" id="2.60.40.10">
    <property type="entry name" value="Immunoglobulins"/>
    <property type="match status" value="3"/>
</dbReference>
<dbReference type="Proteomes" id="UP000240971">
    <property type="component" value="Unassembled WGS sequence"/>
</dbReference>
<protein>
    <submittedName>
        <fullName evidence="6">Beta-galactosidase</fullName>
    </submittedName>
</protein>
<dbReference type="Pfam" id="PF00754">
    <property type="entry name" value="F5_F8_type_C"/>
    <property type="match status" value="1"/>
</dbReference>
<dbReference type="InterPro" id="IPR006101">
    <property type="entry name" value="Glyco_hydro_2"/>
</dbReference>
<dbReference type="PROSITE" id="PS00719">
    <property type="entry name" value="GLYCOSYL_HYDROL_F2_1"/>
    <property type="match status" value="1"/>
</dbReference>
<dbReference type="InterPro" id="IPR008979">
    <property type="entry name" value="Galactose-bd-like_sf"/>
</dbReference>
<gene>
    <name evidence="6" type="ORF">CLV51_105109</name>
</gene>
<evidence type="ECO:0000313" key="6">
    <source>
        <dbReference type="EMBL" id="PSL44737.1"/>
    </source>
</evidence>
<evidence type="ECO:0000256" key="3">
    <source>
        <dbReference type="ARBA" id="ARBA00023295"/>
    </source>
</evidence>
<dbReference type="Pfam" id="PF02836">
    <property type="entry name" value="Glyco_hydro_2_C"/>
    <property type="match status" value="1"/>
</dbReference>
<dbReference type="SUPFAM" id="SSF51445">
    <property type="entry name" value="(Trans)glycosidases"/>
    <property type="match status" value="1"/>
</dbReference>
<keyword evidence="2 4" id="KW-0378">Hydrolase</keyword>
<sequence length="992" mass="110027">MSGIFYSTKSISIYHMKYCLLIICFFAFFISPLVSSAQDKTREVLNFNTNWAFHRGDVKGAENISFDDKDWSAVSIPHVMRIEKKHNGGNNVYQGIGWYRRYFRLPAACMHKRITLCFDGVQMNSVIYLNGKKIKEHAGGYMGFVADISDAVSFDKDNVLAVWVSNTDDPQTPPGKPQSKLDFNYFGGIYRNVSLVITNQLFISHPLEADKTAGGGVFVTYPAVSKSAADARIKTNIINTGNTPVSTTLVSRLVDKNGMVVADAVSHETIEHGSDKDFQQTLTVSHPQLWHPDHPYLYKLISLVYKDNTVIDSLITYTGIRNLSFRADGFYLNGDKLYLRGANRHQAYEYIGDAAADRMQYLDAAQLKRGGFNAVRAAHYPQSPAFLDACDSLGLLVIECEPGWQFFSKDSLFTERTYRDIREMIRRDRNHPSVFLWETSLNESPTPEAWMQKAVQVAYAEMPGHQMFVADDFNGRSKKYYDVSYKVINEDGSDPMPSQPFLTREWGDTWMADVAKENSLRAGRMFTEKGLINQCILRQNALNGETSEAAGGYWDHGGLDANTRIGGYFVWSYNDYTRGSDPVTAFSGVVDLDRYEKFGYYQLKAMQDAHNPAYGPMVYIAGYNNQPSLDSAIMVFSNCDAVRLYRNNKLLGEITRQQNAGTAPFVAAKGGSPFFLFHTGKYEAGTLKAVGLMYGHTSCIHTVNTPLPPDHLEIIIPSCTTPPLADGSDMTPFYVKVCDKNGTLVSNKSAGQSYAINISVSGAGALIGGNIPAAGISLQQTEGGIAYGIIRHSSAAGKIIIHAGGKGFTPATKTITTVAATIAYVADGTHPHWIDEHKKTTAIYYADTTAADHHLPEIKLSDKEIIITPATHPENIQQIIDNNTATGWIAGSSNFPLSITIDLKDQYHINDSRIVWGKDSDWYIYSIAVSANGQDWITAKSAERASGQDYKPVSLNQANVRYVRFLITGIQPESSKVAVREIQLYGQLQLKK</sequence>
<dbReference type="SUPFAM" id="SSF49785">
    <property type="entry name" value="Galactose-binding domain-like"/>
    <property type="match status" value="2"/>
</dbReference>
<dbReference type="GO" id="GO:0004553">
    <property type="term" value="F:hydrolase activity, hydrolyzing O-glycosyl compounds"/>
    <property type="evidence" value="ECO:0007669"/>
    <property type="project" value="InterPro"/>
</dbReference>
<evidence type="ECO:0000313" key="7">
    <source>
        <dbReference type="Proteomes" id="UP000240971"/>
    </source>
</evidence>
<comment type="similarity">
    <text evidence="1 4">Belongs to the glycosyl hydrolase 2 family.</text>
</comment>
<dbReference type="InterPro" id="IPR032311">
    <property type="entry name" value="DUF4982"/>
</dbReference>
<dbReference type="SUPFAM" id="SSF49303">
    <property type="entry name" value="beta-Galactosidase/glucuronidase domain"/>
    <property type="match status" value="1"/>
</dbReference>
<dbReference type="AlphaFoldDB" id="A0A2P8HES9"/>
<dbReference type="PANTHER" id="PTHR42732:SF1">
    <property type="entry name" value="BETA-MANNOSIDASE"/>
    <property type="match status" value="1"/>
</dbReference>
<dbReference type="InterPro" id="IPR000421">
    <property type="entry name" value="FA58C"/>
</dbReference>
<dbReference type="PROSITE" id="PS50022">
    <property type="entry name" value="FA58C_3"/>
    <property type="match status" value="1"/>
</dbReference>
<accession>A0A2P8HES9</accession>
<dbReference type="Pfam" id="PF02837">
    <property type="entry name" value="Glyco_hydro_2_N"/>
    <property type="match status" value="1"/>
</dbReference>
<dbReference type="InterPro" id="IPR006103">
    <property type="entry name" value="Glyco_hydro_2_cat"/>
</dbReference>
<dbReference type="InterPro" id="IPR017853">
    <property type="entry name" value="GH"/>
</dbReference>
<dbReference type="PRINTS" id="PR00132">
    <property type="entry name" value="GLHYDRLASE2"/>
</dbReference>
<keyword evidence="3 4" id="KW-0326">Glycosidase</keyword>
<dbReference type="Gene3D" id="2.60.120.260">
    <property type="entry name" value="Galactose-binding domain-like"/>
    <property type="match status" value="2"/>
</dbReference>